<dbReference type="Proteomes" id="UP000014983">
    <property type="component" value="Chromosome"/>
</dbReference>
<evidence type="ECO:0000313" key="1">
    <source>
        <dbReference type="EMBL" id="AGR42423.1"/>
    </source>
</evidence>
<reference evidence="1 2" key="1">
    <citation type="journal article" date="2013" name="Genome Biol. Evol.">
        <title>Comparison of metabolic capacities and inference of gene content evolution in mosquito-associated Spiroplasma diminutum and S. taiwanense.</title>
        <authorList>
            <person name="Lo W.S."/>
            <person name="Ku C."/>
            <person name="Chen L.L."/>
            <person name="Chang T.H."/>
            <person name="Kuo C.H."/>
        </authorList>
    </citation>
    <scope>NUCLEOTIDE SEQUENCE [LARGE SCALE GENOMIC DNA]</scope>
    <source>
        <strain evidence="1">CUAS-1</strain>
    </source>
</reference>
<dbReference type="RefSeq" id="WP_020836654.1">
    <property type="nucleotide sequence ID" value="NC_021833.1"/>
</dbReference>
<evidence type="ECO:0000313" key="2">
    <source>
        <dbReference type="Proteomes" id="UP000014983"/>
    </source>
</evidence>
<accession>S5MF55</accession>
<dbReference type="HOGENOM" id="CLU_1142026_0_0_14"/>
<dbReference type="KEGG" id="sdi:SDIMI_v3c07190"/>
<dbReference type="InParanoid" id="S5MF55"/>
<organism evidence="1 2">
    <name type="scientific">Spiroplasma diminutum CUAS-1</name>
    <dbReference type="NCBI Taxonomy" id="1276221"/>
    <lineage>
        <taxon>Bacteria</taxon>
        <taxon>Bacillati</taxon>
        <taxon>Mycoplasmatota</taxon>
        <taxon>Mollicutes</taxon>
        <taxon>Entomoplasmatales</taxon>
        <taxon>Spiroplasmataceae</taxon>
        <taxon>Spiroplasma</taxon>
    </lineage>
</organism>
<dbReference type="PATRIC" id="fig|1276221.3.peg.721"/>
<dbReference type="STRING" id="1276221.SDIMI_v3c07190"/>
<name>S5MF55_9MOLU</name>
<dbReference type="OrthoDB" id="389234at2"/>
<protein>
    <submittedName>
        <fullName evidence="1">Uncharacterized protein</fullName>
    </submittedName>
</protein>
<proteinExistence type="predicted"/>
<keyword evidence="2" id="KW-1185">Reference proteome</keyword>
<sequence length="243" mass="28569">MDFNLILKNMFEELLNYFNEECFKNIKINNKNVSIGNDFLLENLTTKNIDSIDLIIDELNLLRQENQNILTKEDADHKFFASTEILLSSAYEGFRKIKESFINLNFLKHSESGRELIDLNEKFVVRKLTSSSQRILNKYENLPNRFVNNNKVKEFLDCLKKMMSCETVNDLVLLSNELLNKQDEIKKLDYFIDYNALIDEYGWVHDIVKLSNANAEFMGLIVDVEIFSNVIKQQLFKENRVRA</sequence>
<dbReference type="EMBL" id="CP005076">
    <property type="protein sequence ID" value="AGR42423.1"/>
    <property type="molecule type" value="Genomic_DNA"/>
</dbReference>
<gene>
    <name evidence="1" type="ORF">SDIMI_v3c07190</name>
</gene>
<dbReference type="AlphaFoldDB" id="S5MF55"/>